<dbReference type="EMBL" id="LZEY01000060">
    <property type="protein sequence ID" value="OBU02662.1"/>
    <property type="molecule type" value="Genomic_DNA"/>
</dbReference>
<keyword evidence="4 8" id="KW-0547">Nucleotide-binding</keyword>
<dbReference type="HAMAP" id="MF_00336">
    <property type="entry name" value="BioD"/>
    <property type="match status" value="1"/>
</dbReference>
<feature type="binding site" evidence="8">
    <location>
        <begin position="170"/>
        <end position="171"/>
    </location>
    <ligand>
        <name>ATP</name>
        <dbReference type="ChEBI" id="CHEBI:30616"/>
    </ligand>
</feature>
<evidence type="ECO:0000256" key="2">
    <source>
        <dbReference type="ARBA" id="ARBA00022598"/>
    </source>
</evidence>
<feature type="active site" evidence="8">
    <location>
        <position position="38"/>
    </location>
</feature>
<comment type="function">
    <text evidence="8">Catalyzes a mechanistically unusual reaction, the ATP-dependent insertion of CO2 between the N7 and N8 nitrogen atoms of 7,8-diaminopelargonic acid (DAPA, also called 7,8-diammoniononanoate) to form a ureido ring.</text>
</comment>
<dbReference type="GO" id="GO:0000287">
    <property type="term" value="F:magnesium ion binding"/>
    <property type="evidence" value="ECO:0007669"/>
    <property type="project" value="UniProtKB-UniRule"/>
</dbReference>
<dbReference type="FunFam" id="3.40.50.300:FF:000292">
    <property type="entry name" value="ATP-dependent dethiobiotin synthetase BioD"/>
    <property type="match status" value="1"/>
</dbReference>
<comment type="caution">
    <text evidence="8">Lacks conserved residue(s) required for the propagation of feature annotation.</text>
</comment>
<dbReference type="AlphaFoldDB" id="A0A1B8H0R8"/>
<dbReference type="GO" id="GO:0009102">
    <property type="term" value="P:biotin biosynthetic process"/>
    <property type="evidence" value="ECO:0007669"/>
    <property type="project" value="UniProtKB-UniRule"/>
</dbReference>
<feature type="binding site" evidence="8">
    <location>
        <position position="110"/>
    </location>
    <ligand>
        <name>Mg(2+)</name>
        <dbReference type="ChEBI" id="CHEBI:18420"/>
    </ligand>
</feature>
<dbReference type="Pfam" id="PF13500">
    <property type="entry name" value="AAA_26"/>
    <property type="match status" value="1"/>
</dbReference>
<dbReference type="OrthoDB" id="9802097at2"/>
<evidence type="ECO:0000313" key="10">
    <source>
        <dbReference type="Proteomes" id="UP000092377"/>
    </source>
</evidence>
<evidence type="ECO:0000256" key="8">
    <source>
        <dbReference type="HAMAP-Rule" id="MF_00336"/>
    </source>
</evidence>
<evidence type="ECO:0000256" key="7">
    <source>
        <dbReference type="ARBA" id="ARBA00022842"/>
    </source>
</evidence>
<dbReference type="UniPathway" id="UPA00078">
    <property type="reaction ID" value="UER00161"/>
</dbReference>
<dbReference type="GO" id="GO:0004141">
    <property type="term" value="F:dethiobiotin synthase activity"/>
    <property type="evidence" value="ECO:0007669"/>
    <property type="project" value="UniProtKB-UniRule"/>
</dbReference>
<comment type="pathway">
    <text evidence="8">Cofactor biosynthesis; biotin biosynthesis; biotin from 7,8-diaminononanoate: step 1/2.</text>
</comment>
<dbReference type="InterPro" id="IPR004472">
    <property type="entry name" value="DTB_synth_BioD"/>
</dbReference>
<dbReference type="PIRSF" id="PIRSF006755">
    <property type="entry name" value="DTB_synth"/>
    <property type="match status" value="1"/>
</dbReference>
<comment type="subcellular location">
    <subcellularLocation>
        <location evidence="8">Cytoplasm</location>
    </subcellularLocation>
</comment>
<keyword evidence="10" id="KW-1185">Reference proteome</keyword>
<keyword evidence="1 8" id="KW-0963">Cytoplasm</keyword>
<accession>A0A1B8H0R8</accession>
<feature type="binding site" evidence="8">
    <location>
        <position position="55"/>
    </location>
    <ligand>
        <name>Mg(2+)</name>
        <dbReference type="ChEBI" id="CHEBI:18420"/>
    </ligand>
</feature>
<comment type="cofactor">
    <cofactor evidence="8">
        <name>Mg(2+)</name>
        <dbReference type="ChEBI" id="CHEBI:18420"/>
    </cofactor>
</comment>
<keyword evidence="2 8" id="KW-0436">Ligase</keyword>
<keyword evidence="3 8" id="KW-0479">Metal-binding</keyword>
<evidence type="ECO:0000256" key="4">
    <source>
        <dbReference type="ARBA" id="ARBA00022741"/>
    </source>
</evidence>
<dbReference type="NCBIfam" id="TIGR00347">
    <property type="entry name" value="bioD"/>
    <property type="match status" value="1"/>
</dbReference>
<keyword evidence="5 8" id="KW-0093">Biotin biosynthesis</keyword>
<dbReference type="Gene3D" id="3.40.50.300">
    <property type="entry name" value="P-loop containing nucleotide triphosphate hydrolases"/>
    <property type="match status" value="1"/>
</dbReference>
<dbReference type="PANTHER" id="PTHR43210">
    <property type="entry name" value="DETHIOBIOTIN SYNTHETASE"/>
    <property type="match status" value="1"/>
</dbReference>
<dbReference type="EC" id="6.3.3.3" evidence="8"/>
<sequence>MLRRLFITGTDTNIGKTVATRALMQAINRLGKSVVGYKPIATEYHDTLNGKRNRDAMVLHETSSIDVSYQDVNPVMLENNYGPTTTDIQFPALSAGLEKLSRVAEQVVVEGNGGWRYLLNNETFLSDWVKKEKLPVILVVGIQSGCVNHALLTAEAIKHDGLEIIGWIANRINPGLSHYAQVMDRLLKHLPAPLLGEIPYLLRPEERELSHYLNAEKIEMLWGKELIAS</sequence>
<comment type="catalytic activity">
    <reaction evidence="8">
        <text>(7R,8S)-7,8-diammoniononanoate + CO2 + ATP = (4R,5S)-dethiobiotin + ADP + phosphate + 3 H(+)</text>
        <dbReference type="Rhea" id="RHEA:15805"/>
        <dbReference type="ChEBI" id="CHEBI:15378"/>
        <dbReference type="ChEBI" id="CHEBI:16526"/>
        <dbReference type="ChEBI" id="CHEBI:30616"/>
        <dbReference type="ChEBI" id="CHEBI:43474"/>
        <dbReference type="ChEBI" id="CHEBI:149469"/>
        <dbReference type="ChEBI" id="CHEBI:149473"/>
        <dbReference type="ChEBI" id="CHEBI:456216"/>
        <dbReference type="EC" id="6.3.3.3"/>
    </reaction>
</comment>
<keyword evidence="6 8" id="KW-0067">ATP-binding</keyword>
<feature type="binding site" evidence="8">
    <location>
        <begin position="13"/>
        <end position="18"/>
    </location>
    <ligand>
        <name>ATP</name>
        <dbReference type="ChEBI" id="CHEBI:30616"/>
    </ligand>
</feature>
<dbReference type="GO" id="GO:0005524">
    <property type="term" value="F:ATP binding"/>
    <property type="evidence" value="ECO:0007669"/>
    <property type="project" value="UniProtKB-UniRule"/>
</dbReference>
<comment type="caution">
    <text evidence="9">The sequence shown here is derived from an EMBL/GenBank/DDBJ whole genome shotgun (WGS) entry which is preliminary data.</text>
</comment>
<dbReference type="GO" id="GO:0042803">
    <property type="term" value="F:protein homodimerization activity"/>
    <property type="evidence" value="ECO:0007669"/>
    <property type="project" value="UniProtKB-ARBA"/>
</dbReference>
<name>A0A1B8H0R8_9GAMM</name>
<feature type="binding site" evidence="8">
    <location>
        <begin position="199"/>
        <end position="201"/>
    </location>
    <ligand>
        <name>ATP</name>
        <dbReference type="ChEBI" id="CHEBI:30616"/>
    </ligand>
</feature>
<evidence type="ECO:0000256" key="3">
    <source>
        <dbReference type="ARBA" id="ARBA00022723"/>
    </source>
</evidence>
<evidence type="ECO:0000313" key="9">
    <source>
        <dbReference type="EMBL" id="OBU02662.1"/>
    </source>
</evidence>
<gene>
    <name evidence="8" type="primary">bioD</name>
    <name evidence="9" type="ORF">AYY18_11665</name>
</gene>
<proteinExistence type="inferred from homology"/>
<dbReference type="CDD" id="cd03109">
    <property type="entry name" value="DTBS"/>
    <property type="match status" value="1"/>
</dbReference>
<dbReference type="InterPro" id="IPR027417">
    <property type="entry name" value="P-loop_NTPase"/>
</dbReference>
<comment type="subunit">
    <text evidence="8">Homodimer.</text>
</comment>
<feature type="binding site" evidence="8">
    <location>
        <position position="17"/>
    </location>
    <ligand>
        <name>Mg(2+)</name>
        <dbReference type="ChEBI" id="CHEBI:18420"/>
    </ligand>
</feature>
<keyword evidence="7 8" id="KW-0460">Magnesium</keyword>
<evidence type="ECO:0000256" key="6">
    <source>
        <dbReference type="ARBA" id="ARBA00022840"/>
    </source>
</evidence>
<comment type="similarity">
    <text evidence="8">Belongs to the dethiobiotin synthetase family.</text>
</comment>
<dbReference type="PANTHER" id="PTHR43210:SF4">
    <property type="entry name" value="ATP-DEPENDENT DETHIOBIOTIN SYNTHETASE BIOD 2"/>
    <property type="match status" value="1"/>
</dbReference>
<evidence type="ECO:0000256" key="1">
    <source>
        <dbReference type="ARBA" id="ARBA00022490"/>
    </source>
</evidence>
<reference evidence="10" key="1">
    <citation type="submission" date="2016-06" db="EMBL/GenBank/DDBJ databases">
        <authorList>
            <person name="Butler K."/>
        </authorList>
    </citation>
    <scope>NUCLEOTIDE SEQUENCE [LARGE SCALE GENOMIC DNA]</scope>
    <source>
        <strain evidence="10">GCSL-Mp20</strain>
    </source>
</reference>
<dbReference type="Proteomes" id="UP000092377">
    <property type="component" value="Unassembled WGS sequence"/>
</dbReference>
<dbReference type="SUPFAM" id="SSF52540">
    <property type="entry name" value="P-loop containing nucleoside triphosphate hydrolases"/>
    <property type="match status" value="1"/>
</dbReference>
<feature type="binding site" evidence="8">
    <location>
        <position position="42"/>
    </location>
    <ligand>
        <name>substrate</name>
    </ligand>
</feature>
<protein>
    <recommendedName>
        <fullName evidence="8">ATP-dependent dethiobiotin synthetase BioD</fullName>
        <ecNumber evidence="8">6.3.3.3</ecNumber>
    </recommendedName>
    <alternativeName>
        <fullName evidence="8">DTB synthetase</fullName>
        <shortName evidence="8">DTBS</shortName>
    </alternativeName>
    <alternativeName>
        <fullName evidence="8">Dethiobiotin synthase</fullName>
    </alternativeName>
</protein>
<evidence type="ECO:0000256" key="5">
    <source>
        <dbReference type="ARBA" id="ARBA00022756"/>
    </source>
</evidence>
<feature type="binding site" evidence="8">
    <location>
        <begin position="110"/>
        <end position="113"/>
    </location>
    <ligand>
        <name>ATP</name>
        <dbReference type="ChEBI" id="CHEBI:30616"/>
    </ligand>
</feature>
<dbReference type="GO" id="GO:0005829">
    <property type="term" value="C:cytosol"/>
    <property type="evidence" value="ECO:0007669"/>
    <property type="project" value="TreeGrafter"/>
</dbReference>
<feature type="binding site" evidence="8">
    <location>
        <position position="55"/>
    </location>
    <ligand>
        <name>ATP</name>
        <dbReference type="ChEBI" id="CHEBI:30616"/>
    </ligand>
</feature>
<dbReference type="RefSeq" id="WP_067406261.1">
    <property type="nucleotide sequence ID" value="NZ_LZEY01000060.1"/>
</dbReference>
<organism evidence="9 10">
    <name type="scientific">Morganella psychrotolerans</name>
    <dbReference type="NCBI Taxonomy" id="368603"/>
    <lineage>
        <taxon>Bacteria</taxon>
        <taxon>Pseudomonadati</taxon>
        <taxon>Pseudomonadota</taxon>
        <taxon>Gammaproteobacteria</taxon>
        <taxon>Enterobacterales</taxon>
        <taxon>Morganellaceae</taxon>
        <taxon>Morganella</taxon>
    </lineage>
</organism>